<name>A0A248LNM0_9NEIS</name>
<dbReference type="OrthoDB" id="5297629at2"/>
<reference evidence="2" key="1">
    <citation type="journal article" date="2017" name="J. Antimicrob. Chemother.">
        <title>Emergence and genomic analysis of MDR Laribacter hongkongensis strain HLGZ1 from Guangzhou, China.</title>
        <authorList>
            <person name="Wu H.K."/>
            <person name="Chen J.H."/>
            <person name="Yang L."/>
            <person name="Li A.R."/>
            <person name="Su D.H."/>
            <person name="Lin Y.P."/>
            <person name="Chen D.Q."/>
        </authorList>
    </citation>
    <scope>NUCLEOTIDE SEQUENCE</scope>
    <source>
        <strain evidence="2">HLGZ1</strain>
    </source>
</reference>
<evidence type="ECO:0000313" key="4">
    <source>
        <dbReference type="Proteomes" id="UP000197424"/>
    </source>
</evidence>
<evidence type="ECO:0000313" key="5">
    <source>
        <dbReference type="Proteomes" id="UP001200247"/>
    </source>
</evidence>
<dbReference type="Proteomes" id="UP000197424">
    <property type="component" value="Chromosome"/>
</dbReference>
<proteinExistence type="predicted"/>
<dbReference type="NCBIfam" id="NF038265">
    <property type="entry name" value="phos_prot_SiaC"/>
    <property type="match status" value="1"/>
</dbReference>
<evidence type="ECO:0000313" key="3">
    <source>
        <dbReference type="EMBL" id="MCG9025016.1"/>
    </source>
</evidence>
<dbReference type="GeneID" id="75108380"/>
<dbReference type="RefSeq" id="WP_012698639.1">
    <property type="nucleotide sequence ID" value="NZ_CP022115.1"/>
</dbReference>
<dbReference type="InterPro" id="IPR018530">
    <property type="entry name" value="SiaC"/>
</dbReference>
<dbReference type="EMBL" id="CP022115">
    <property type="protein sequence ID" value="ASJ26262.1"/>
    <property type="molecule type" value="Genomic_DNA"/>
</dbReference>
<accession>A0A248LNM0</accession>
<dbReference type="Pfam" id="PF09345">
    <property type="entry name" value="SiaC"/>
    <property type="match status" value="1"/>
</dbReference>
<gene>
    <name evidence="3" type="primary">siaC</name>
    <name evidence="3" type="ORF">LH440_03685</name>
    <name evidence="2" type="ORF">LHGZ1_3431</name>
</gene>
<evidence type="ECO:0000313" key="2">
    <source>
        <dbReference type="EMBL" id="ASJ26262.1"/>
    </source>
</evidence>
<reference evidence="2" key="3">
    <citation type="submission" date="2017-06" db="EMBL/GenBank/DDBJ databases">
        <authorList>
            <person name="Kim H.J."/>
            <person name="Triplett B.A."/>
        </authorList>
    </citation>
    <scope>NUCLEOTIDE SEQUENCE</scope>
    <source>
        <strain evidence="2">HLGZ1</strain>
    </source>
</reference>
<dbReference type="EMBL" id="JAJAXM010000004">
    <property type="protein sequence ID" value="MCG9025016.1"/>
    <property type="molecule type" value="Genomic_DNA"/>
</dbReference>
<feature type="domain" description="SiaC family regulatory phosphoprotein" evidence="1">
    <location>
        <begin position="7"/>
        <end position="122"/>
    </location>
</feature>
<dbReference type="OMA" id="MMDIFDL"/>
<reference evidence="4" key="2">
    <citation type="submission" date="2017-06" db="EMBL/GenBank/DDBJ databases">
        <title>Whole genome sequence of Laribacter hongkongensis LHGZ1.</title>
        <authorList>
            <person name="Chen D."/>
            <person name="Wu H."/>
            <person name="Chen J."/>
        </authorList>
    </citation>
    <scope>NUCLEOTIDE SEQUENCE [LARGE SCALE GENOMIC DNA]</scope>
    <source>
        <strain evidence="4">LHGZ1</strain>
    </source>
</reference>
<protein>
    <submittedName>
        <fullName evidence="3">Biofilm regulation phosphoprotein SiaC</fullName>
    </submittedName>
    <submittedName>
        <fullName evidence="2">Domain of uncharacterized function (DUF1987)</fullName>
    </submittedName>
</protein>
<reference evidence="3 5" key="4">
    <citation type="submission" date="2021-10" db="EMBL/GenBank/DDBJ databases">
        <title>Whole-genome sequencing analysis of Laribacter hongkongensis: virulence gene profiles, carbohydrate-active enzyme prediction, and antimicrobial resistance characterization.</title>
        <authorList>
            <person name="Yuan P."/>
            <person name="Zhan Y."/>
            <person name="Chen D."/>
        </authorList>
    </citation>
    <scope>NUCLEOTIDE SEQUENCE [LARGE SCALE GENOMIC DNA]</scope>
    <source>
        <strain evidence="3 5">W67</strain>
    </source>
</reference>
<sequence length="126" mass="14324">MQDIHLTGTTSTPAIDTDWTSGRVSLRGDSYPEDAFEFFDPLLTWINRYLAEIQAPLTLELSLLYINTSSIRMLMDLFDDMEAAHQAGKAVSLAWHYDAENERVAELAEEFREDCSFPFSILKRAG</sequence>
<organism evidence="2 4">
    <name type="scientific">Laribacter hongkongensis</name>
    <dbReference type="NCBI Taxonomy" id="168471"/>
    <lineage>
        <taxon>Bacteria</taxon>
        <taxon>Pseudomonadati</taxon>
        <taxon>Pseudomonadota</taxon>
        <taxon>Betaproteobacteria</taxon>
        <taxon>Neisseriales</taxon>
        <taxon>Aquaspirillaceae</taxon>
        <taxon>Laribacter</taxon>
    </lineage>
</organism>
<evidence type="ECO:0000259" key="1">
    <source>
        <dbReference type="Pfam" id="PF09345"/>
    </source>
</evidence>
<dbReference type="Proteomes" id="UP001200247">
    <property type="component" value="Unassembled WGS sequence"/>
</dbReference>
<dbReference type="AlphaFoldDB" id="A0A248LNM0"/>